<dbReference type="PANTHER" id="PTHR21294">
    <property type="entry name" value="ELECTRON TRANSFER FLAVOPROTEIN BETA-SUBUNIT"/>
    <property type="match status" value="1"/>
</dbReference>
<dbReference type="InterPro" id="IPR014730">
    <property type="entry name" value="ETF_a/b_N"/>
</dbReference>
<organism evidence="5 8">
    <name type="scientific">Parvibacter caecicola</name>
    <dbReference type="NCBI Taxonomy" id="747645"/>
    <lineage>
        <taxon>Bacteria</taxon>
        <taxon>Bacillati</taxon>
        <taxon>Actinomycetota</taxon>
        <taxon>Coriobacteriia</taxon>
        <taxon>Coriobacteriales</taxon>
        <taxon>Coriobacteriaceae</taxon>
        <taxon>Parvibacter</taxon>
    </lineage>
</organism>
<dbReference type="AlphaFoldDB" id="A0A3N0ABX0"/>
<protein>
    <recommendedName>
        <fullName evidence="3">Electron transfer flavoprotein small subunit</fullName>
    </recommendedName>
</protein>
<dbReference type="Pfam" id="PF01012">
    <property type="entry name" value="ETF"/>
    <property type="match status" value="1"/>
</dbReference>
<sequence>MKIAVLVKILPDDQDIQVKGDRTLDFSRAKSTVSTYDLNAIEAAAQLAAKADAQLVAVTCGPKSINDSKTRKNILSRGVDELYMLTDDGLELADAYQTGRILAAMIQKIGDVDLVIAGDGSADLYAQQVDVQTAEALGWPAINGGTALDTDGATVTVARILETERESIRMPLPAVVSVAPEVALPRIAGMKDVLAAGKKPVVEFTAEELGGIAAPTVETVEILAPVPTPRKKQIFDAADEGAIDAFVAALREVM</sequence>
<reference evidence="5 8" key="2">
    <citation type="submission" date="2020-08" db="EMBL/GenBank/DDBJ databases">
        <title>Sequencing the genomes of 1000 actinobacteria strains.</title>
        <authorList>
            <person name="Klenk H.-P."/>
        </authorList>
    </citation>
    <scope>NUCLEOTIDE SEQUENCE [LARGE SCALE GENOMIC DNA]</scope>
    <source>
        <strain evidence="5 8">DSM 22242</strain>
    </source>
</reference>
<dbReference type="SUPFAM" id="SSF52402">
    <property type="entry name" value="Adenine nucleotide alpha hydrolases-like"/>
    <property type="match status" value="1"/>
</dbReference>
<dbReference type="PANTHER" id="PTHR21294:SF17">
    <property type="entry name" value="PROTEIN FIXA"/>
    <property type="match status" value="1"/>
</dbReference>
<evidence type="ECO:0000313" key="7">
    <source>
        <dbReference type="Proteomes" id="UP000309454"/>
    </source>
</evidence>
<evidence type="ECO:0000313" key="8">
    <source>
        <dbReference type="Proteomes" id="UP000530850"/>
    </source>
</evidence>
<accession>A0A3N0ABX0</accession>
<gene>
    <name evidence="6" type="primary">fixA</name>
    <name evidence="6" type="ORF">E5982_05700</name>
    <name evidence="5" type="ORF">FHR31_001119</name>
</gene>
<keyword evidence="7" id="KW-1185">Reference proteome</keyword>
<dbReference type="GeneID" id="93356227"/>
<dbReference type="SMART" id="SM00893">
    <property type="entry name" value="ETF"/>
    <property type="match status" value="1"/>
</dbReference>
<reference evidence="6 7" key="1">
    <citation type="submission" date="2019-04" db="EMBL/GenBank/DDBJ databases">
        <title>Microbes associate with the intestines of laboratory mice.</title>
        <authorList>
            <person name="Navarre W."/>
            <person name="Wong E."/>
            <person name="Huang K.C."/>
            <person name="Tropini C."/>
            <person name="Ng K."/>
            <person name="Yu B."/>
        </authorList>
    </citation>
    <scope>NUCLEOTIDE SEQUENCE [LARGE SCALE GENOMIC DNA]</scope>
    <source>
        <strain evidence="6 7">NM48_B13</strain>
    </source>
</reference>
<name>A0A3N0ABX0_9ACTN</name>
<evidence type="ECO:0000313" key="5">
    <source>
        <dbReference type="EMBL" id="MBB3171301.1"/>
    </source>
</evidence>
<comment type="caution">
    <text evidence="5">The sequence shown here is derived from an EMBL/GenBank/DDBJ whole genome shotgun (WGS) entry which is preliminary data.</text>
</comment>
<dbReference type="OrthoDB" id="9804960at2"/>
<feature type="domain" description="Electron transfer flavoprotein alpha/beta-subunit N-terminal" evidence="4">
    <location>
        <begin position="21"/>
        <end position="213"/>
    </location>
</feature>
<comment type="subunit">
    <text evidence="1">Heterodimer of an alpha and a beta subunit.</text>
</comment>
<dbReference type="EMBL" id="JACHYA010000003">
    <property type="protein sequence ID" value="MBB3171301.1"/>
    <property type="molecule type" value="Genomic_DNA"/>
</dbReference>
<evidence type="ECO:0000313" key="6">
    <source>
        <dbReference type="EMBL" id="TJW10765.1"/>
    </source>
</evidence>
<dbReference type="InterPro" id="IPR014729">
    <property type="entry name" value="Rossmann-like_a/b/a_fold"/>
</dbReference>
<dbReference type="NCBIfam" id="NF002888">
    <property type="entry name" value="PRK03359.1"/>
    <property type="match status" value="1"/>
</dbReference>
<dbReference type="RefSeq" id="WP_123184923.1">
    <property type="nucleotide sequence ID" value="NZ_CANPEU010000008.1"/>
</dbReference>
<evidence type="ECO:0000256" key="1">
    <source>
        <dbReference type="ARBA" id="ARBA00011355"/>
    </source>
</evidence>
<dbReference type="Proteomes" id="UP000530850">
    <property type="component" value="Unassembled WGS sequence"/>
</dbReference>
<dbReference type="InterPro" id="IPR012255">
    <property type="entry name" value="ETF_b"/>
</dbReference>
<evidence type="ECO:0000256" key="2">
    <source>
        <dbReference type="ARBA" id="ARBA00025649"/>
    </source>
</evidence>
<dbReference type="GO" id="GO:0009055">
    <property type="term" value="F:electron transfer activity"/>
    <property type="evidence" value="ECO:0007669"/>
    <property type="project" value="InterPro"/>
</dbReference>
<dbReference type="PIRSF" id="PIRSF000090">
    <property type="entry name" value="Beta-ETF"/>
    <property type="match status" value="1"/>
</dbReference>
<comment type="function">
    <text evidence="2">The electron transfer flavoprotein serves as a specific electron acceptor for other dehydrogenases. It transfers the electrons to the main respiratory chain via ETF-ubiquinone oxidoreductase (ETF dehydrogenase).</text>
</comment>
<dbReference type="Gene3D" id="3.40.50.620">
    <property type="entry name" value="HUPs"/>
    <property type="match status" value="1"/>
</dbReference>
<dbReference type="Proteomes" id="UP000309454">
    <property type="component" value="Unassembled WGS sequence"/>
</dbReference>
<evidence type="ECO:0000259" key="4">
    <source>
        <dbReference type="SMART" id="SM00893"/>
    </source>
</evidence>
<evidence type="ECO:0000256" key="3">
    <source>
        <dbReference type="ARBA" id="ARBA00042002"/>
    </source>
</evidence>
<proteinExistence type="predicted"/>
<dbReference type="EMBL" id="SSTM01000003">
    <property type="protein sequence ID" value="TJW10765.1"/>
    <property type="molecule type" value="Genomic_DNA"/>
</dbReference>